<dbReference type="Pfam" id="PF01841">
    <property type="entry name" value="Transglut_core"/>
    <property type="match status" value="1"/>
</dbReference>
<evidence type="ECO:0000313" key="2">
    <source>
        <dbReference type="EMBL" id="MBK1818456.1"/>
    </source>
</evidence>
<dbReference type="Gene3D" id="3.10.620.30">
    <property type="match status" value="1"/>
</dbReference>
<evidence type="ECO:0000313" key="3">
    <source>
        <dbReference type="Proteomes" id="UP000600139"/>
    </source>
</evidence>
<dbReference type="SUPFAM" id="SSF54001">
    <property type="entry name" value="Cysteine proteinases"/>
    <property type="match status" value="1"/>
</dbReference>
<dbReference type="InterPro" id="IPR002931">
    <property type="entry name" value="Transglutaminase-like"/>
</dbReference>
<feature type="domain" description="Transglutaminase-like" evidence="1">
    <location>
        <begin position="182"/>
        <end position="247"/>
    </location>
</feature>
<keyword evidence="3" id="KW-1185">Reference proteome</keyword>
<proteinExistence type="predicted"/>
<reference evidence="2" key="1">
    <citation type="submission" date="2021-01" db="EMBL/GenBank/DDBJ databases">
        <title>Modified the classification status of verrucomicrobia.</title>
        <authorList>
            <person name="Feng X."/>
        </authorList>
    </citation>
    <scope>NUCLEOTIDE SEQUENCE</scope>
    <source>
        <strain evidence="2">JCM 18052</strain>
    </source>
</reference>
<dbReference type="PANTHER" id="PTHR33490:SF1">
    <property type="entry name" value="SLL1233 PROTEIN"/>
    <property type="match status" value="1"/>
</dbReference>
<dbReference type="EMBL" id="JAENIK010000013">
    <property type="protein sequence ID" value="MBK1818456.1"/>
    <property type="molecule type" value="Genomic_DNA"/>
</dbReference>
<organism evidence="2 3">
    <name type="scientific">Luteolibacter yonseiensis</name>
    <dbReference type="NCBI Taxonomy" id="1144680"/>
    <lineage>
        <taxon>Bacteria</taxon>
        <taxon>Pseudomonadati</taxon>
        <taxon>Verrucomicrobiota</taxon>
        <taxon>Verrucomicrobiia</taxon>
        <taxon>Verrucomicrobiales</taxon>
        <taxon>Verrucomicrobiaceae</taxon>
        <taxon>Luteolibacter</taxon>
    </lineage>
</organism>
<dbReference type="SMART" id="SM00460">
    <property type="entry name" value="TGc"/>
    <property type="match status" value="1"/>
</dbReference>
<dbReference type="InterPro" id="IPR038765">
    <property type="entry name" value="Papain-like_cys_pep_sf"/>
</dbReference>
<comment type="caution">
    <text evidence="2">The sequence shown here is derived from an EMBL/GenBank/DDBJ whole genome shotgun (WGS) entry which is preliminary data.</text>
</comment>
<dbReference type="RefSeq" id="WP_200353401.1">
    <property type="nucleotide sequence ID" value="NZ_BAABHZ010000002.1"/>
</dbReference>
<dbReference type="AlphaFoldDB" id="A0A934R6Y9"/>
<protein>
    <submittedName>
        <fullName evidence="2">Transglutaminase family protein</fullName>
    </submittedName>
</protein>
<name>A0A934R6Y9_9BACT</name>
<dbReference type="PANTHER" id="PTHR33490">
    <property type="entry name" value="BLR5614 PROTEIN-RELATED"/>
    <property type="match status" value="1"/>
</dbReference>
<gene>
    <name evidence="2" type="ORF">JIN84_22750</name>
</gene>
<dbReference type="InterPro" id="IPR013589">
    <property type="entry name" value="Bac_transglu_N"/>
</dbReference>
<dbReference type="Proteomes" id="UP000600139">
    <property type="component" value="Unassembled WGS sequence"/>
</dbReference>
<accession>A0A934R6Y9</accession>
<evidence type="ECO:0000259" key="1">
    <source>
        <dbReference type="SMART" id="SM00460"/>
    </source>
</evidence>
<dbReference type="Pfam" id="PF08379">
    <property type="entry name" value="Bact_transglu_N"/>
    <property type="match status" value="1"/>
</dbReference>
<sequence>MKIFNAPPETWERIQLIHETSYTYTQPVRFLTHRLVLRPREGHDIRLHSMSLTTNPPSQIRWHRDLLDNSIAVATFEETADELRIHSEFTISVPPAAVEKAPPIYVPHPSLVSGIEQLAATPYLQYIYPPEAGQLRQWFSSTGLAPSPGTNSAIFDDLAILIHRVIRYNRREETGVQSPSETLRLASGSCRDMAVLMIETSRSLGYPARFVSGYLESANSKVGRGSTHAWAEVYLPDHGWTGYDPSIGKRVGPGHIAVGVSHHPRGVMPVTGGFSGLSGVGSSLKVNITTTRLPPESPQ</sequence>